<evidence type="ECO:0000313" key="2">
    <source>
        <dbReference type="EMBL" id="KAK4768083.1"/>
    </source>
</evidence>
<dbReference type="Proteomes" id="UP001345219">
    <property type="component" value="Chromosome 3"/>
</dbReference>
<dbReference type="EMBL" id="JAXIOK010000006">
    <property type="protein sequence ID" value="KAK4768083.1"/>
    <property type="molecule type" value="Genomic_DNA"/>
</dbReference>
<dbReference type="AlphaFoldDB" id="A0AAN7KNU7"/>
<keyword evidence="3" id="KW-1185">Reference proteome</keyword>
<reference evidence="2 3" key="1">
    <citation type="journal article" date="2023" name="Hortic Res">
        <title>Pangenome of water caltrop reveals structural variations and asymmetric subgenome divergence after allopolyploidization.</title>
        <authorList>
            <person name="Zhang X."/>
            <person name="Chen Y."/>
            <person name="Wang L."/>
            <person name="Yuan Y."/>
            <person name="Fang M."/>
            <person name="Shi L."/>
            <person name="Lu R."/>
            <person name="Comes H.P."/>
            <person name="Ma Y."/>
            <person name="Chen Y."/>
            <person name="Huang G."/>
            <person name="Zhou Y."/>
            <person name="Zheng Z."/>
            <person name="Qiu Y."/>
        </authorList>
    </citation>
    <scope>NUCLEOTIDE SEQUENCE [LARGE SCALE GENOMIC DNA]</scope>
    <source>
        <tissue evidence="2">Roots</tissue>
    </source>
</reference>
<feature type="region of interest" description="Disordered" evidence="1">
    <location>
        <begin position="172"/>
        <end position="211"/>
    </location>
</feature>
<evidence type="ECO:0000256" key="1">
    <source>
        <dbReference type="SAM" id="MobiDB-lite"/>
    </source>
</evidence>
<sequence>MEIAADGNGFWCSVTIPNKTSPAPPRTLLSLLSRKRQQHQCRSLGIEEMQGMSSSSNTLLSPSPSLTCCISGSSNLAEIAARVARELSLQEDGLEDDVRDAGEFFHNSEPNLPQLDDDEATAATPEEYDGGSGDFEFTFACGVPGSSPVSADEIFHNGRIRPAYEYTSLIQSSSEDYRKQRPRRPTLKVLMSEDDRKSGQPPEHGLSFSSWSESEEREGTYCVWVPREAMNKRCTKSSSSGTDSWTWKLKHLLLQNRSKSDRRADVLSALPSSGAKAGTTAASHGGGRRSYLLHRTDLGGGFFTNVNGL</sequence>
<organism evidence="2 3">
    <name type="scientific">Trapa incisa</name>
    <dbReference type="NCBI Taxonomy" id="236973"/>
    <lineage>
        <taxon>Eukaryota</taxon>
        <taxon>Viridiplantae</taxon>
        <taxon>Streptophyta</taxon>
        <taxon>Embryophyta</taxon>
        <taxon>Tracheophyta</taxon>
        <taxon>Spermatophyta</taxon>
        <taxon>Magnoliopsida</taxon>
        <taxon>eudicotyledons</taxon>
        <taxon>Gunneridae</taxon>
        <taxon>Pentapetalae</taxon>
        <taxon>rosids</taxon>
        <taxon>malvids</taxon>
        <taxon>Myrtales</taxon>
        <taxon>Lythraceae</taxon>
        <taxon>Trapa</taxon>
    </lineage>
</organism>
<name>A0AAN7KNU7_9MYRT</name>
<evidence type="ECO:0000313" key="3">
    <source>
        <dbReference type="Proteomes" id="UP001345219"/>
    </source>
</evidence>
<dbReference type="PANTHER" id="PTHR33095">
    <property type="entry name" value="OS07G0619500 PROTEIN"/>
    <property type="match status" value="1"/>
</dbReference>
<dbReference type="PANTHER" id="PTHR33095:SF23">
    <property type="entry name" value="DUF1645 FAMILY PROTEIN"/>
    <property type="match status" value="1"/>
</dbReference>
<protein>
    <submittedName>
        <fullName evidence="2">Uncharacterized protein</fullName>
    </submittedName>
</protein>
<comment type="caution">
    <text evidence="2">The sequence shown here is derived from an EMBL/GenBank/DDBJ whole genome shotgun (WGS) entry which is preliminary data.</text>
</comment>
<proteinExistence type="predicted"/>
<gene>
    <name evidence="2" type="ORF">SAY87_003224</name>
</gene>
<dbReference type="Pfam" id="PF07816">
    <property type="entry name" value="DUF1645"/>
    <property type="match status" value="1"/>
</dbReference>
<dbReference type="InterPro" id="IPR012442">
    <property type="entry name" value="DUF1645_plant"/>
</dbReference>
<accession>A0AAN7KNU7</accession>